<protein>
    <submittedName>
        <fullName evidence="11">Uncharacterized protein</fullName>
    </submittedName>
</protein>
<dbReference type="PANTHER" id="PTHR31650">
    <property type="entry name" value="O-ACYLTRANSFERASE (WSD1-LIKE) FAMILY PROTEIN"/>
    <property type="match status" value="1"/>
</dbReference>
<feature type="domain" description="O-acyltransferase WSD1 C-terminal" evidence="10">
    <location>
        <begin position="506"/>
        <end position="596"/>
    </location>
</feature>
<dbReference type="InterPro" id="IPR009721">
    <property type="entry name" value="O-acyltransferase_WSD1_C"/>
</dbReference>
<comment type="caution">
    <text evidence="11">The sequence shown here is derived from an EMBL/GenBank/DDBJ whole genome shotgun (WGS) entry which is preliminary data.</text>
</comment>
<evidence type="ECO:0000313" key="11">
    <source>
        <dbReference type="EMBL" id="PIL25474.1"/>
    </source>
</evidence>
<keyword evidence="12" id="KW-1185">Reference proteome</keyword>
<gene>
    <name evidence="11" type="ORF">GSI_13364</name>
</gene>
<evidence type="ECO:0000256" key="7">
    <source>
        <dbReference type="ARBA" id="ARBA00048109"/>
    </source>
</evidence>
<comment type="similarity">
    <text evidence="5">In the N-terminal section; belongs to the long-chain O-acyltransferase family.</text>
</comment>
<dbReference type="PANTHER" id="PTHR31650:SF1">
    <property type="entry name" value="WAX ESTER SYNTHASE_DIACYLGLYCEROL ACYLTRANSFERASE 4-RELATED"/>
    <property type="match status" value="1"/>
</dbReference>
<feature type="transmembrane region" description="Helical" evidence="8">
    <location>
        <begin position="265"/>
        <end position="288"/>
    </location>
</feature>
<dbReference type="AlphaFoldDB" id="A0A2G8RVG4"/>
<dbReference type="GO" id="GO:0005886">
    <property type="term" value="C:plasma membrane"/>
    <property type="evidence" value="ECO:0007669"/>
    <property type="project" value="TreeGrafter"/>
</dbReference>
<keyword evidence="8" id="KW-0812">Transmembrane</keyword>
<name>A0A2G8RVG4_9APHY</name>
<comment type="catalytic activity">
    <reaction evidence="6">
        <text>a long chain fatty alcohol + a fatty acyl-CoA = a long-chain alcohol wax ester + CoA</text>
        <dbReference type="Rhea" id="RHEA:38443"/>
        <dbReference type="ChEBI" id="CHEBI:17135"/>
        <dbReference type="ChEBI" id="CHEBI:57287"/>
        <dbReference type="ChEBI" id="CHEBI:77636"/>
        <dbReference type="ChEBI" id="CHEBI:235323"/>
        <dbReference type="EC" id="2.3.1.75"/>
    </reaction>
</comment>
<keyword evidence="4" id="KW-0012">Acyltransferase</keyword>
<dbReference type="InterPro" id="IPR004255">
    <property type="entry name" value="O-acyltransferase_WSD1_N"/>
</dbReference>
<keyword evidence="8" id="KW-1133">Transmembrane helix</keyword>
<dbReference type="UniPathway" id="UPA00282"/>
<evidence type="ECO:0000256" key="8">
    <source>
        <dbReference type="SAM" id="Phobius"/>
    </source>
</evidence>
<evidence type="ECO:0000313" key="12">
    <source>
        <dbReference type="Proteomes" id="UP000230002"/>
    </source>
</evidence>
<comment type="catalytic activity">
    <reaction evidence="7">
        <text>an acyl-CoA + a 1,2-diacyl-sn-glycerol = a triacyl-sn-glycerol + CoA</text>
        <dbReference type="Rhea" id="RHEA:10868"/>
        <dbReference type="ChEBI" id="CHEBI:17815"/>
        <dbReference type="ChEBI" id="CHEBI:57287"/>
        <dbReference type="ChEBI" id="CHEBI:58342"/>
        <dbReference type="ChEBI" id="CHEBI:64615"/>
        <dbReference type="EC" id="2.3.1.20"/>
    </reaction>
</comment>
<reference evidence="11 12" key="1">
    <citation type="journal article" date="2015" name="Sci. Rep.">
        <title>Chromosome-level genome map provides insights into diverse defense mechanisms in the medicinal fungus Ganoderma sinense.</title>
        <authorList>
            <person name="Zhu Y."/>
            <person name="Xu J."/>
            <person name="Sun C."/>
            <person name="Zhou S."/>
            <person name="Xu H."/>
            <person name="Nelson D.R."/>
            <person name="Qian J."/>
            <person name="Song J."/>
            <person name="Luo H."/>
            <person name="Xiang L."/>
            <person name="Li Y."/>
            <person name="Xu Z."/>
            <person name="Ji A."/>
            <person name="Wang L."/>
            <person name="Lu S."/>
            <person name="Hayward A."/>
            <person name="Sun W."/>
            <person name="Li X."/>
            <person name="Schwartz D.C."/>
            <person name="Wang Y."/>
            <person name="Chen S."/>
        </authorList>
    </citation>
    <scope>NUCLEOTIDE SEQUENCE [LARGE SCALE GENOMIC DNA]</scope>
    <source>
        <strain evidence="11 12">ZZ0214-1</strain>
    </source>
</reference>
<evidence type="ECO:0000259" key="9">
    <source>
        <dbReference type="Pfam" id="PF03007"/>
    </source>
</evidence>
<evidence type="ECO:0000256" key="1">
    <source>
        <dbReference type="ARBA" id="ARBA00004771"/>
    </source>
</evidence>
<dbReference type="Proteomes" id="UP000230002">
    <property type="component" value="Unassembled WGS sequence"/>
</dbReference>
<accession>A0A2G8RVG4</accession>
<keyword evidence="3" id="KW-0808">Transferase</keyword>
<feature type="domain" description="O-acyltransferase WSD1-like N-terminal" evidence="9">
    <location>
        <begin position="98"/>
        <end position="207"/>
    </location>
</feature>
<proteinExistence type="inferred from homology"/>
<comment type="pathway">
    <text evidence="2">Lipid metabolism.</text>
</comment>
<dbReference type="GO" id="GO:0019432">
    <property type="term" value="P:triglyceride biosynthetic process"/>
    <property type="evidence" value="ECO:0007669"/>
    <property type="project" value="UniProtKB-UniPathway"/>
</dbReference>
<organism evidence="11 12">
    <name type="scientific">Ganoderma sinense ZZ0214-1</name>
    <dbReference type="NCBI Taxonomy" id="1077348"/>
    <lineage>
        <taxon>Eukaryota</taxon>
        <taxon>Fungi</taxon>
        <taxon>Dikarya</taxon>
        <taxon>Basidiomycota</taxon>
        <taxon>Agaricomycotina</taxon>
        <taxon>Agaricomycetes</taxon>
        <taxon>Polyporales</taxon>
        <taxon>Polyporaceae</taxon>
        <taxon>Ganoderma</taxon>
    </lineage>
</organism>
<dbReference type="InterPro" id="IPR045034">
    <property type="entry name" value="O-acyltransferase_WSD1-like"/>
</dbReference>
<dbReference type="OrthoDB" id="619536at2759"/>
<evidence type="ECO:0000259" key="10">
    <source>
        <dbReference type="Pfam" id="PF06974"/>
    </source>
</evidence>
<evidence type="ECO:0000256" key="3">
    <source>
        <dbReference type="ARBA" id="ARBA00022679"/>
    </source>
</evidence>
<dbReference type="Pfam" id="PF03007">
    <property type="entry name" value="WS_DGAT_cat"/>
    <property type="match status" value="1"/>
</dbReference>
<evidence type="ECO:0000256" key="4">
    <source>
        <dbReference type="ARBA" id="ARBA00023315"/>
    </source>
</evidence>
<evidence type="ECO:0000256" key="2">
    <source>
        <dbReference type="ARBA" id="ARBA00005189"/>
    </source>
</evidence>
<dbReference type="GO" id="GO:0047196">
    <property type="term" value="F:long-chain-alcohol O-fatty-acyltransferase activity"/>
    <property type="evidence" value="ECO:0007669"/>
    <property type="project" value="UniProtKB-EC"/>
</dbReference>
<evidence type="ECO:0000256" key="5">
    <source>
        <dbReference type="ARBA" id="ARBA00024360"/>
    </source>
</evidence>
<keyword evidence="8" id="KW-0472">Membrane</keyword>
<sequence length="615" mass="68475">MDRKVNGYLASPSTSTPASYYYSDGEAHTPAPEDVAEKLRRAGSLPKTADSLADLIVQEVTDRRQMIGGVDNFWLLLSDITDFNPVCMSISILRDTVTVEDVAEQLLRQTEKFPRFRQKLEGVGGLFRGPRFVDDPDFDIFNHIRVIRLPEPAGKRELDLLIGELIAEKWDLSRPLLDTILVENYRGEDGACAILSKGHHTLSDGQGFVISQLYLTSYFDDLAQMMNGAADKLSKAKRGLLLPSEYSKSLKPLDHYASDVDLAPFVSLLLMLLYWVVFVAGSVFSLFWSTYQGLRTLVYLLFTIWRVEMVTADQPGERTPHREFSSTRVFSLKDVKACQQAFSGPRPGSAVAGIPRNQRRNVRSKKGHVTLNDVICAVMVDVLAEVIASKPAPKTTRGKIKRAVNRFLPTPMGFLVPISIRQPGDWSMTNLSIASNVYLNPSRDLTSDVSVHEIHAHIHRCRYEMSLVKHSAWPKFCFHLLQLSGQVPGISALSWFPKSRERGNPFVKMMRRFVVSPFMDSLTQSFPAVLTNIPGPPKVITWSDVEISKWFALPPQGGAGTLGIGIMSYAGGLSIAVSADLVPGSEGVARKICEGFERRFGLYVARAKEVLEHQD</sequence>
<comment type="pathway">
    <text evidence="1">Glycerolipid metabolism; triacylglycerol biosynthesis.</text>
</comment>
<dbReference type="GO" id="GO:0004144">
    <property type="term" value="F:diacylglycerol O-acyltransferase activity"/>
    <property type="evidence" value="ECO:0007669"/>
    <property type="project" value="UniProtKB-EC"/>
</dbReference>
<evidence type="ECO:0000256" key="6">
    <source>
        <dbReference type="ARBA" id="ARBA00047604"/>
    </source>
</evidence>
<dbReference type="STRING" id="1077348.A0A2G8RVG4"/>
<dbReference type="EMBL" id="AYKW01000056">
    <property type="protein sequence ID" value="PIL25474.1"/>
    <property type="molecule type" value="Genomic_DNA"/>
</dbReference>
<dbReference type="Pfam" id="PF06974">
    <property type="entry name" value="WS_DGAT_C"/>
    <property type="match status" value="1"/>
</dbReference>